<reference evidence="4 5" key="1">
    <citation type="submission" date="2017-12" db="EMBL/GenBank/DDBJ databases">
        <title>Complete genome sequence of Herbivorax saccincola GGR1, a novel Cellulosome-producing hydrolytic bacterium in a thermophilic biogas plant, established by Illumina and Nanopore MinION sequencing.</title>
        <authorList>
            <person name="Pechtl A."/>
            <person name="Ruckert C."/>
            <person name="Koeck D.E."/>
            <person name="Maus I."/>
            <person name="Winkler A."/>
            <person name="Kalinowski J."/>
            <person name="Puhler A."/>
            <person name="Schwarz W.W."/>
            <person name="Zverlov V.V."/>
            <person name="Schluter A."/>
            <person name="Liebl W."/>
        </authorList>
    </citation>
    <scope>NUCLEOTIDE SEQUENCE [LARGE SCALE GENOMIC DNA]</scope>
    <source>
        <strain evidence="5">SR1</strain>
    </source>
</reference>
<evidence type="ECO:0000256" key="1">
    <source>
        <dbReference type="RuleBase" id="RU000716"/>
    </source>
</evidence>
<keyword evidence="2" id="KW-0812">Transmembrane</keyword>
<evidence type="ECO:0000313" key="5">
    <source>
        <dbReference type="Proteomes" id="UP000233534"/>
    </source>
</evidence>
<feature type="transmembrane region" description="Helical" evidence="2">
    <location>
        <begin position="131"/>
        <end position="155"/>
    </location>
</feature>
<dbReference type="Gene3D" id="1.10.1740.10">
    <property type="match status" value="1"/>
</dbReference>
<protein>
    <recommendedName>
        <fullName evidence="1">RNA polymerase sigma factor</fullName>
    </recommendedName>
</protein>
<proteinExistence type="inferred from homology"/>
<dbReference type="RefSeq" id="WP_207654785.1">
    <property type="nucleotide sequence ID" value="NZ_CP025197.1"/>
</dbReference>
<keyword evidence="1" id="KW-0805">Transcription regulation</keyword>
<dbReference type="Pfam" id="PF04542">
    <property type="entry name" value="Sigma70_r2"/>
    <property type="match status" value="1"/>
</dbReference>
<feature type="domain" description="RNA polymerase sigma-70 region 2" evidence="3">
    <location>
        <begin position="4"/>
        <end position="44"/>
    </location>
</feature>
<keyword evidence="1" id="KW-0731">Sigma factor</keyword>
<name>A0A2K9E5M0_9FIRM</name>
<evidence type="ECO:0000259" key="3">
    <source>
        <dbReference type="Pfam" id="PF04542"/>
    </source>
</evidence>
<sequence>MTLSKEDTEDILQETFISVFKNLYKYNSSWKITTWLYKIAVNVNKNVNKADKSVNTSMAQIVRKIKKFRRIKAGLKSCKGDVGLMARRRKKYGFSFSWKRATGISGMKQKIARKTGIPTTKTGRQQKIGRIVTGGGCLVSIIGFIAVLFTIILIFT</sequence>
<dbReference type="SUPFAM" id="SSF88946">
    <property type="entry name" value="Sigma2 domain of RNA polymerase sigma factors"/>
    <property type="match status" value="1"/>
</dbReference>
<keyword evidence="2" id="KW-0472">Membrane</keyword>
<dbReference type="InterPro" id="IPR007627">
    <property type="entry name" value="RNA_pol_sigma70_r2"/>
</dbReference>
<keyword evidence="1" id="KW-0238">DNA-binding</keyword>
<evidence type="ECO:0000256" key="2">
    <source>
        <dbReference type="SAM" id="Phobius"/>
    </source>
</evidence>
<gene>
    <name evidence="4" type="ORF">HVS_15910</name>
</gene>
<dbReference type="KEGG" id="hsc:HVS_15910"/>
<dbReference type="GO" id="GO:0016987">
    <property type="term" value="F:sigma factor activity"/>
    <property type="evidence" value="ECO:0007669"/>
    <property type="project" value="UniProtKB-KW"/>
</dbReference>
<dbReference type="AlphaFoldDB" id="A0A2K9E5M0"/>
<dbReference type="InterPro" id="IPR000838">
    <property type="entry name" value="RNA_pol_sigma70_ECF_CS"/>
</dbReference>
<accession>A0A2K9E5M0</accession>
<keyword evidence="5" id="KW-1185">Reference proteome</keyword>
<dbReference type="GO" id="GO:0006352">
    <property type="term" value="P:DNA-templated transcription initiation"/>
    <property type="evidence" value="ECO:0007669"/>
    <property type="project" value="InterPro"/>
</dbReference>
<comment type="similarity">
    <text evidence="1">Belongs to the sigma-70 factor family. ECF subfamily.</text>
</comment>
<keyword evidence="1" id="KW-0804">Transcription</keyword>
<dbReference type="InterPro" id="IPR013325">
    <property type="entry name" value="RNA_pol_sigma_r2"/>
</dbReference>
<dbReference type="PROSITE" id="PS01063">
    <property type="entry name" value="SIGMA70_ECF"/>
    <property type="match status" value="1"/>
</dbReference>
<organism evidence="4 5">
    <name type="scientific">Acetivibrio saccincola</name>
    <dbReference type="NCBI Taxonomy" id="1677857"/>
    <lineage>
        <taxon>Bacteria</taxon>
        <taxon>Bacillati</taxon>
        <taxon>Bacillota</taxon>
        <taxon>Clostridia</taxon>
        <taxon>Eubacteriales</taxon>
        <taxon>Oscillospiraceae</taxon>
        <taxon>Acetivibrio</taxon>
    </lineage>
</organism>
<dbReference type="EMBL" id="CP025197">
    <property type="protein sequence ID" value="AUG59022.1"/>
    <property type="molecule type" value="Genomic_DNA"/>
</dbReference>
<evidence type="ECO:0000313" key="4">
    <source>
        <dbReference type="EMBL" id="AUG59022.1"/>
    </source>
</evidence>
<dbReference type="GO" id="GO:0003677">
    <property type="term" value="F:DNA binding"/>
    <property type="evidence" value="ECO:0007669"/>
    <property type="project" value="UniProtKB-KW"/>
</dbReference>
<keyword evidence="2" id="KW-1133">Transmembrane helix</keyword>
<dbReference type="Proteomes" id="UP000233534">
    <property type="component" value="Chromosome"/>
</dbReference>